<feature type="compositionally biased region" description="Polar residues" evidence="1">
    <location>
        <begin position="40"/>
        <end position="50"/>
    </location>
</feature>
<dbReference type="EMBL" id="CAKOFQ010007444">
    <property type="protein sequence ID" value="CAH2001334.1"/>
    <property type="molecule type" value="Genomic_DNA"/>
</dbReference>
<evidence type="ECO:0000313" key="2">
    <source>
        <dbReference type="EMBL" id="CAH2001334.1"/>
    </source>
</evidence>
<proteinExistence type="predicted"/>
<accession>A0A9P0Q0Q5</accession>
<evidence type="ECO:0000256" key="1">
    <source>
        <dbReference type="SAM" id="MobiDB-lite"/>
    </source>
</evidence>
<organism evidence="2 3">
    <name type="scientific">Acanthoscelides obtectus</name>
    <name type="common">Bean weevil</name>
    <name type="synonym">Bruchus obtectus</name>
    <dbReference type="NCBI Taxonomy" id="200917"/>
    <lineage>
        <taxon>Eukaryota</taxon>
        <taxon>Metazoa</taxon>
        <taxon>Ecdysozoa</taxon>
        <taxon>Arthropoda</taxon>
        <taxon>Hexapoda</taxon>
        <taxon>Insecta</taxon>
        <taxon>Pterygota</taxon>
        <taxon>Neoptera</taxon>
        <taxon>Endopterygota</taxon>
        <taxon>Coleoptera</taxon>
        <taxon>Polyphaga</taxon>
        <taxon>Cucujiformia</taxon>
        <taxon>Chrysomeloidea</taxon>
        <taxon>Chrysomelidae</taxon>
        <taxon>Bruchinae</taxon>
        <taxon>Bruchini</taxon>
        <taxon>Acanthoscelides</taxon>
    </lineage>
</organism>
<keyword evidence="3" id="KW-1185">Reference proteome</keyword>
<comment type="caution">
    <text evidence="2">The sequence shown here is derived from an EMBL/GenBank/DDBJ whole genome shotgun (WGS) entry which is preliminary data.</text>
</comment>
<name>A0A9P0Q0Q5_ACAOB</name>
<feature type="region of interest" description="Disordered" evidence="1">
    <location>
        <begin position="39"/>
        <end position="60"/>
    </location>
</feature>
<gene>
    <name evidence="2" type="ORF">ACAOBT_LOCUS26123</name>
</gene>
<dbReference type="Proteomes" id="UP001152888">
    <property type="component" value="Unassembled WGS sequence"/>
</dbReference>
<sequence length="60" mass="6890">MHIQRIYKKPNKSKFSSIMPAAVMYLETNCTMDKIEPSVKQMSKNNNQGPKSLDLMLKDS</sequence>
<protein>
    <submittedName>
        <fullName evidence="2">Uncharacterized protein</fullName>
    </submittedName>
</protein>
<reference evidence="2" key="1">
    <citation type="submission" date="2022-03" db="EMBL/GenBank/DDBJ databases">
        <authorList>
            <person name="Sayadi A."/>
        </authorList>
    </citation>
    <scope>NUCLEOTIDE SEQUENCE</scope>
</reference>
<dbReference type="AlphaFoldDB" id="A0A9P0Q0Q5"/>
<evidence type="ECO:0000313" key="3">
    <source>
        <dbReference type="Proteomes" id="UP001152888"/>
    </source>
</evidence>